<organism evidence="7 8">
    <name type="scientific">Salmo trutta</name>
    <name type="common">Brown trout</name>
    <dbReference type="NCBI Taxonomy" id="8032"/>
    <lineage>
        <taxon>Eukaryota</taxon>
        <taxon>Metazoa</taxon>
        <taxon>Chordata</taxon>
        <taxon>Craniata</taxon>
        <taxon>Vertebrata</taxon>
        <taxon>Euteleostomi</taxon>
        <taxon>Actinopterygii</taxon>
        <taxon>Neopterygii</taxon>
        <taxon>Teleostei</taxon>
        <taxon>Protacanthopterygii</taxon>
        <taxon>Salmoniformes</taxon>
        <taxon>Salmonidae</taxon>
        <taxon>Salmoninae</taxon>
        <taxon>Salmo</taxon>
    </lineage>
</organism>
<dbReference type="GeneTree" id="ENSGT00390000010169"/>
<feature type="compositionally biased region" description="Gly residues" evidence="6">
    <location>
        <begin position="1"/>
        <end position="10"/>
    </location>
</feature>
<sequence length="504" mass="54840">MSGPVEGGESGDVAEVGREAEAESEPPQSAPPLSQGECLELGENKEEAPPVAKQPRLSGEGLELSLSLDPPDTHGGPIEQAGLGQEDLAVLTHNGGKVVNLGLDFSQNPQMLTGSWAEYSSLPENYLKGCKWAPDGLCILTNSADNVLRVYNLPPEIYSYNWDLLTEMSPVLKMAEGDTIYDYCWYPKMSSLDPDSCFIASSSRDNPVHIWDAFYGDLRASFRPYNHLDELTAAHSLCFSPDGSQLYCGFDKTVRVFYTDRPGRDCEERPTVVKKQGQGQTGIISCMAFSPCQSVYACGSYSRTAGLYSCQDGSQLALLPPRHHGGITHLAFSPDGHYLYTGGRKDPEILCWDLRDPGKILFSLKRNVATNQRIYFDLDPSGRYLLSGDTEGVVSVWDTLTAPPDGNQELLQPQLHFQAHRDCTNGISVHPFMPLLVSSSGQRQFLSPGDSSDGDSSGSEGDVVMLSPTPEVRQDNALTVWWAGPLSPASEGAQEEPPPVVVID</sequence>
<evidence type="ECO:0000256" key="2">
    <source>
        <dbReference type="ARBA" id="ARBA00038279"/>
    </source>
</evidence>
<dbReference type="Ensembl" id="ENSSTUT00000114078.1">
    <property type="protein sequence ID" value="ENSSTUP00000106446.1"/>
    <property type="gene ID" value="ENSSTUG00000047415.1"/>
</dbReference>
<dbReference type="InterPro" id="IPR036322">
    <property type="entry name" value="WD40_repeat_dom_sf"/>
</dbReference>
<dbReference type="SUPFAM" id="SSF50978">
    <property type="entry name" value="WD40 repeat-like"/>
    <property type="match status" value="1"/>
</dbReference>
<proteinExistence type="inferred from homology"/>
<feature type="compositionally biased region" description="Low complexity" evidence="6">
    <location>
        <begin position="447"/>
        <end position="462"/>
    </location>
</feature>
<comment type="subcellular location">
    <subcellularLocation>
        <location evidence="1">Nucleus</location>
        <location evidence="1">Cajal body</location>
    </subcellularLocation>
</comment>
<dbReference type="Gene3D" id="2.130.10.10">
    <property type="entry name" value="YVTN repeat-like/Quinoprotein amine dehydrogenase"/>
    <property type="match status" value="1"/>
</dbReference>
<accession>A0A674EEL3</accession>
<feature type="region of interest" description="Disordered" evidence="6">
    <location>
        <begin position="1"/>
        <end position="57"/>
    </location>
</feature>
<dbReference type="Pfam" id="PF00400">
    <property type="entry name" value="WD40"/>
    <property type="match status" value="3"/>
</dbReference>
<dbReference type="InterPro" id="IPR015943">
    <property type="entry name" value="WD40/YVTN_repeat-like_dom_sf"/>
</dbReference>
<dbReference type="Proteomes" id="UP000472277">
    <property type="component" value="Chromosome 8"/>
</dbReference>
<feature type="compositionally biased region" description="Low complexity" evidence="6">
    <location>
        <begin position="25"/>
        <end position="35"/>
    </location>
</feature>
<evidence type="ECO:0000256" key="1">
    <source>
        <dbReference type="ARBA" id="ARBA00004408"/>
    </source>
</evidence>
<dbReference type="PANTHER" id="PTHR13211:SF0">
    <property type="entry name" value="TELOMERASE CAJAL BODY PROTEIN 1"/>
    <property type="match status" value="1"/>
</dbReference>
<reference evidence="7" key="2">
    <citation type="submission" date="2025-09" db="UniProtKB">
        <authorList>
            <consortium name="Ensembl"/>
        </authorList>
    </citation>
    <scope>IDENTIFICATION</scope>
</reference>
<dbReference type="GO" id="GO:0003723">
    <property type="term" value="F:RNA binding"/>
    <property type="evidence" value="ECO:0007669"/>
    <property type="project" value="TreeGrafter"/>
</dbReference>
<evidence type="ECO:0000313" key="7">
    <source>
        <dbReference type="Ensembl" id="ENSSTUP00000106446.1"/>
    </source>
</evidence>
<comment type="subunit">
    <text evidence="5">Component of the telomerase holoenzyme complex composed of one molecule of TERT, one molecule of WRAP53/TCAB1, two molecules of H/ACA ribonucleoprotein complex subunits DKC1, NOP10, NHP2 and GAR1, and a telomerase RNA template component (TERC). The telomerase holoenzyme complex is associated with TEP1, SMG6/EST1A and POT1. Interacts with the chaperonin-containing T-complex (TRiC) complex; which mediates the folding of WRAP53/TCAB1. Interacts with COIL. Interacts with SMN1. Interacts with RNF8. Interacts with histone H2AX.</text>
</comment>
<keyword evidence="8" id="KW-1185">Reference proteome</keyword>
<evidence type="ECO:0000256" key="6">
    <source>
        <dbReference type="SAM" id="MobiDB-lite"/>
    </source>
</evidence>
<dbReference type="GO" id="GO:0030576">
    <property type="term" value="P:Cajal body organization"/>
    <property type="evidence" value="ECO:0007669"/>
    <property type="project" value="TreeGrafter"/>
</dbReference>
<dbReference type="InterPro" id="IPR051150">
    <property type="entry name" value="SWT21/TCAB1_mRNA_Telomere"/>
</dbReference>
<evidence type="ECO:0000313" key="8">
    <source>
        <dbReference type="Proteomes" id="UP000472277"/>
    </source>
</evidence>
<gene>
    <name evidence="7" type="primary">WRAP53</name>
    <name evidence="7" type="synonym">LOC115198370</name>
</gene>
<dbReference type="InterPro" id="IPR001680">
    <property type="entry name" value="WD40_rpt"/>
</dbReference>
<dbReference type="AlphaFoldDB" id="A0A674EEL3"/>
<dbReference type="SMART" id="SM00320">
    <property type="entry name" value="WD40"/>
    <property type="match status" value="6"/>
</dbReference>
<comment type="similarity">
    <text evidence="2">Belongs to the TCAB1 family.</text>
</comment>
<evidence type="ECO:0000256" key="5">
    <source>
        <dbReference type="ARBA" id="ARBA00046543"/>
    </source>
</evidence>
<protein>
    <recommendedName>
        <fullName evidence="3">Telomerase Cajal body protein 1</fullName>
    </recommendedName>
    <alternativeName>
        <fullName evidence="4">WD repeat-containing protein 79</fullName>
    </alternativeName>
</protein>
<evidence type="ECO:0000256" key="4">
    <source>
        <dbReference type="ARBA" id="ARBA00041558"/>
    </source>
</evidence>
<reference evidence="7" key="1">
    <citation type="submission" date="2025-08" db="UniProtKB">
        <authorList>
            <consortium name="Ensembl"/>
        </authorList>
    </citation>
    <scope>IDENTIFICATION</scope>
</reference>
<dbReference type="GO" id="GO:0015030">
    <property type="term" value="C:Cajal body"/>
    <property type="evidence" value="ECO:0007669"/>
    <property type="project" value="UniProtKB-SubCell"/>
</dbReference>
<name>A0A674EEL3_SALTR</name>
<dbReference type="PANTHER" id="PTHR13211">
    <property type="entry name" value="TELOMERASE CAJAL BODY PROTEIN 1"/>
    <property type="match status" value="1"/>
</dbReference>
<evidence type="ECO:0000256" key="3">
    <source>
        <dbReference type="ARBA" id="ARBA00040657"/>
    </source>
</evidence>
<feature type="region of interest" description="Disordered" evidence="6">
    <location>
        <begin position="443"/>
        <end position="470"/>
    </location>
</feature>